<evidence type="ECO:0000313" key="1">
    <source>
        <dbReference type="EMBL" id="ACL21324.1"/>
    </source>
</evidence>
<dbReference type="AlphaFoldDB" id="B8G2H4"/>
<protein>
    <submittedName>
        <fullName evidence="1">Uncharacterized protein</fullName>
    </submittedName>
</protein>
<accession>B8G2H4</accession>
<dbReference type="RefSeq" id="WP_015944522.1">
    <property type="nucleotide sequence ID" value="NC_011830.1"/>
</dbReference>
<evidence type="ECO:0000313" key="2">
    <source>
        <dbReference type="Proteomes" id="UP000007726"/>
    </source>
</evidence>
<dbReference type="HOGENOM" id="CLU_1903301_0_0_9"/>
<name>B8G2H4_DESHD</name>
<sequence length="133" mass="15987">MRILKLAGEYYCIADDSFAYAELEKRISSALHLQKGSFAEFYTKRIFQSFFQYARDLKKEYLTYYGQEYDSFADYLYKKELLDWAHMEFIDLNEQQTLFKLNIDLSNYNTRSLIEYEDKGIDILNQALEEIEL</sequence>
<dbReference type="Proteomes" id="UP000007726">
    <property type="component" value="Chromosome"/>
</dbReference>
<proteinExistence type="predicted"/>
<dbReference type="EMBL" id="CP001336">
    <property type="protein sequence ID" value="ACL21324.1"/>
    <property type="molecule type" value="Genomic_DNA"/>
</dbReference>
<dbReference type="KEGG" id="dhd:Dhaf_3306"/>
<reference evidence="1 2" key="1">
    <citation type="journal article" date="2012" name="BMC Microbiol.">
        <title>Genome sequence of Desulfitobacterium hafniense DCB-2, a Gram-positive anaerobe capable of dehalogenation and metal reduction.</title>
        <authorList>
            <person name="Kim S.H."/>
            <person name="Harzman C."/>
            <person name="Davis J.K."/>
            <person name="Hutcheson R."/>
            <person name="Broderick J.B."/>
            <person name="Marsh T.L."/>
            <person name="Tiedje J.M."/>
        </authorList>
    </citation>
    <scope>NUCLEOTIDE SEQUENCE [LARGE SCALE GENOMIC DNA]</scope>
    <source>
        <strain evidence="2">DSM 10664 / DCB-2</strain>
    </source>
</reference>
<gene>
    <name evidence="1" type="ordered locus">Dhaf_3306</name>
</gene>
<organism evidence="1 2">
    <name type="scientific">Desulfitobacterium hafniense (strain DSM 10664 / DCB-2)</name>
    <dbReference type="NCBI Taxonomy" id="272564"/>
    <lineage>
        <taxon>Bacteria</taxon>
        <taxon>Bacillati</taxon>
        <taxon>Bacillota</taxon>
        <taxon>Clostridia</taxon>
        <taxon>Eubacteriales</taxon>
        <taxon>Desulfitobacteriaceae</taxon>
        <taxon>Desulfitobacterium</taxon>
    </lineage>
</organism>